<evidence type="ECO:0000313" key="6">
    <source>
        <dbReference type="Proteomes" id="UP000287651"/>
    </source>
</evidence>
<dbReference type="Gene3D" id="2.130.10.10">
    <property type="entry name" value="YVTN repeat-like/Quinoprotein amine dehydrogenase"/>
    <property type="match status" value="1"/>
</dbReference>
<dbReference type="Proteomes" id="UP000287651">
    <property type="component" value="Unassembled WGS sequence"/>
</dbReference>
<dbReference type="SUPFAM" id="SSF50978">
    <property type="entry name" value="WD40 repeat-like"/>
    <property type="match status" value="1"/>
</dbReference>
<dbReference type="GO" id="GO:0034388">
    <property type="term" value="C:Pwp2p-containing subcomplex of 90S preribosome"/>
    <property type="evidence" value="ECO:0007669"/>
    <property type="project" value="TreeGrafter"/>
</dbReference>
<dbReference type="InterPro" id="IPR036322">
    <property type="entry name" value="WD40_repeat_dom_sf"/>
</dbReference>
<evidence type="ECO:0000256" key="3">
    <source>
        <dbReference type="PROSITE-ProRule" id="PRU00221"/>
    </source>
</evidence>
<evidence type="ECO:0000313" key="5">
    <source>
        <dbReference type="EMBL" id="RRT69785.1"/>
    </source>
</evidence>
<sequence length="196" mass="22561">MFSVGKDRLVKYWDADKFELLLTLEGHHAEVWCLAVSNRGDFIVTGSHDRSIRRWDRTEEPFFIEVFYCKKTKETLSATDLVIDALDMADAEIKRIDQHKVEVVCRVTTVLLQTHHNQLTTAVAARPVLIVLKDILHERVKELMSMRSDAPFRDAKAKLMEIRQWQSKRAARGGDTNENRRKKKKQKPASETGDGA</sequence>
<evidence type="ECO:0000256" key="2">
    <source>
        <dbReference type="ARBA" id="ARBA00022737"/>
    </source>
</evidence>
<evidence type="ECO:0000256" key="1">
    <source>
        <dbReference type="ARBA" id="ARBA00022574"/>
    </source>
</evidence>
<dbReference type="SMART" id="SM00320">
    <property type="entry name" value="WD40"/>
    <property type="match status" value="1"/>
</dbReference>
<feature type="repeat" description="WD" evidence="3">
    <location>
        <begin position="24"/>
        <end position="56"/>
    </location>
</feature>
<dbReference type="InterPro" id="IPR015943">
    <property type="entry name" value="WD40/YVTN_repeat-like_dom_sf"/>
</dbReference>
<name>A0A427A0M2_ENSVE</name>
<gene>
    <name evidence="5" type="ORF">B296_00013074</name>
</gene>
<organism evidence="5 6">
    <name type="scientific">Ensete ventricosum</name>
    <name type="common">Abyssinian banana</name>
    <name type="synonym">Musa ensete</name>
    <dbReference type="NCBI Taxonomy" id="4639"/>
    <lineage>
        <taxon>Eukaryota</taxon>
        <taxon>Viridiplantae</taxon>
        <taxon>Streptophyta</taxon>
        <taxon>Embryophyta</taxon>
        <taxon>Tracheophyta</taxon>
        <taxon>Spermatophyta</taxon>
        <taxon>Magnoliopsida</taxon>
        <taxon>Liliopsida</taxon>
        <taxon>Zingiberales</taxon>
        <taxon>Musaceae</taxon>
        <taxon>Ensete</taxon>
    </lineage>
</organism>
<dbReference type="Pfam" id="PF00400">
    <property type="entry name" value="WD40"/>
    <property type="match status" value="1"/>
</dbReference>
<dbReference type="PANTHER" id="PTHR19853:SF0">
    <property type="entry name" value="WD REPEAT-CONTAINING PROTEIN 3"/>
    <property type="match status" value="1"/>
</dbReference>
<keyword evidence="1 3" id="KW-0853">WD repeat</keyword>
<dbReference type="GO" id="GO:0030490">
    <property type="term" value="P:maturation of SSU-rRNA"/>
    <property type="evidence" value="ECO:0007669"/>
    <property type="project" value="TreeGrafter"/>
</dbReference>
<comment type="caution">
    <text evidence="5">The sequence shown here is derived from an EMBL/GenBank/DDBJ whole genome shotgun (WGS) entry which is preliminary data.</text>
</comment>
<dbReference type="EMBL" id="AMZH03004230">
    <property type="protein sequence ID" value="RRT69785.1"/>
    <property type="molecule type" value="Genomic_DNA"/>
</dbReference>
<dbReference type="InterPro" id="IPR001680">
    <property type="entry name" value="WD40_rpt"/>
</dbReference>
<dbReference type="GO" id="GO:0032040">
    <property type="term" value="C:small-subunit processome"/>
    <property type="evidence" value="ECO:0007669"/>
    <property type="project" value="TreeGrafter"/>
</dbReference>
<dbReference type="PROSITE" id="PS50294">
    <property type="entry name" value="WD_REPEATS_REGION"/>
    <property type="match status" value="1"/>
</dbReference>
<dbReference type="AlphaFoldDB" id="A0A427A0M2"/>
<keyword evidence="2" id="KW-0677">Repeat</keyword>
<evidence type="ECO:0000256" key="4">
    <source>
        <dbReference type="SAM" id="MobiDB-lite"/>
    </source>
</evidence>
<dbReference type="FunFam" id="2.130.10.10:FF:001298">
    <property type="entry name" value="WD repeat-containing protein 3 isoform A"/>
    <property type="match status" value="1"/>
</dbReference>
<accession>A0A427A0M2</accession>
<proteinExistence type="predicted"/>
<reference evidence="5 6" key="1">
    <citation type="journal article" date="2014" name="Agronomy (Basel)">
        <title>A Draft Genome Sequence for Ensete ventricosum, the Drought-Tolerant Tree Against Hunger.</title>
        <authorList>
            <person name="Harrison J."/>
            <person name="Moore K.A."/>
            <person name="Paszkiewicz K."/>
            <person name="Jones T."/>
            <person name="Grant M."/>
            <person name="Ambacheew D."/>
            <person name="Muzemil S."/>
            <person name="Studholme D.J."/>
        </authorList>
    </citation>
    <scope>NUCLEOTIDE SEQUENCE [LARGE SCALE GENOMIC DNA]</scope>
</reference>
<feature type="region of interest" description="Disordered" evidence="4">
    <location>
        <begin position="165"/>
        <end position="196"/>
    </location>
</feature>
<protein>
    <submittedName>
        <fullName evidence="5">Uncharacterized protein</fullName>
    </submittedName>
</protein>
<dbReference type="PANTHER" id="PTHR19853">
    <property type="entry name" value="WD REPEAT CONTAINING PROTEIN 3 WDR3"/>
    <property type="match status" value="1"/>
</dbReference>
<dbReference type="PROSITE" id="PS50082">
    <property type="entry name" value="WD_REPEATS_2"/>
    <property type="match status" value="1"/>
</dbReference>
<dbReference type="GO" id="GO:0030515">
    <property type="term" value="F:snoRNA binding"/>
    <property type="evidence" value="ECO:0007669"/>
    <property type="project" value="TreeGrafter"/>
</dbReference>
<dbReference type="InterPro" id="IPR051570">
    <property type="entry name" value="TBC1_cilium_biogenesis"/>
</dbReference>